<dbReference type="GeneID" id="66860626"/>
<sequence>MPQLVIGNVTSEYMFGCSLASFGTKGTHKQHAISTRTAWLLHNGDAMLTHRPLTPEFRTYLASVLDLRSVTLLSMEDGRNTSTFADQESLLSADTVDRLRRITDRSWTLTPYLYDRSIAALARELALDVSDADLAFFAQGGSDVFNSKSFFRIWATGLGVPVAPGQVCRNRGAIARAVVNLLPHTGSVIVKEDFSASGYGNVLFTQDSSVPALGASTTHVVDDGISAKGIEALLASSFPAVSDIRDFPVGLRPSETIVEVYYPNSRTLYSEVQIAEAPYRPSVLNYGDMRMEPIWNGFAVPPIALPSAAQDTMLEWSVTMAEYLQQTGYRGYLNCDSILTQDGRLLFNEVNARIGGCTHMHFAAQRVLGPDYLQHYTLLTRNDLQVTSFEKLAWGIARNEHLNGHNGTSGALLLVDDVPYTGTVQYLTYGKGVGAAQETEQRLQALAAAC</sequence>
<dbReference type="EMBL" id="MZ502219">
    <property type="protein sequence ID" value="QXV92318.1"/>
    <property type="molecule type" value="Genomic_DNA"/>
</dbReference>
<dbReference type="RefSeq" id="WP_003979103.1">
    <property type="nucleotide sequence ID" value="NZ_CP025552.1"/>
</dbReference>
<dbReference type="InterPro" id="IPR040754">
    <property type="entry name" value="PreAtp-grasp"/>
</dbReference>
<feature type="domain" description="ATP-grasp" evidence="2">
    <location>
        <begin position="152"/>
        <end position="381"/>
    </location>
</feature>
<evidence type="ECO:0000313" key="3">
    <source>
        <dbReference type="EMBL" id="QXV92049.1"/>
    </source>
</evidence>
<dbReference type="SUPFAM" id="SSF56059">
    <property type="entry name" value="Glutathione synthetase ATP-binding domain-like"/>
    <property type="match status" value="1"/>
</dbReference>
<dbReference type="AlphaFoldDB" id="A0A8F7PYH1"/>
<dbReference type="InterPro" id="IPR011761">
    <property type="entry name" value="ATP-grasp"/>
</dbReference>
<reference evidence="3" key="1">
    <citation type="submission" date="2021-06" db="EMBL/GenBank/DDBJ databases">
        <authorList>
            <person name="Tome M."/>
            <person name="Jakse J."/>
            <person name="Slemc L."/>
            <person name="Garcia A.R."/>
            <person name="Petkovic H."/>
        </authorList>
    </citation>
    <scope>NUCLEOTIDE SEQUENCE</scope>
    <source>
        <plasmid evidence="4">pPZG101</plasmid>
        <plasmid evidence="3">unnamed</plasmid>
    </source>
</reference>
<dbReference type="GO" id="GO:0005524">
    <property type="term" value="F:ATP binding"/>
    <property type="evidence" value="ECO:0007669"/>
    <property type="project" value="UniProtKB-UniRule"/>
</dbReference>
<gene>
    <name evidence="3" type="ORF">M4018_082460</name>
    <name evidence="4" type="ORF">R6500_082460</name>
</gene>
<geneLocation type="plasmid" evidence="3">
    <name>unnamed</name>
</geneLocation>
<organism evidence="3">
    <name type="scientific">Streptomyces rimosus</name>
    <dbReference type="NCBI Taxonomy" id="1927"/>
    <lineage>
        <taxon>Bacteria</taxon>
        <taxon>Bacillati</taxon>
        <taxon>Actinomycetota</taxon>
        <taxon>Actinomycetes</taxon>
        <taxon>Kitasatosporales</taxon>
        <taxon>Streptomycetaceae</taxon>
        <taxon>Streptomyces</taxon>
    </lineage>
</organism>
<evidence type="ECO:0000259" key="2">
    <source>
        <dbReference type="PROSITE" id="PS50975"/>
    </source>
</evidence>
<protein>
    <recommendedName>
        <fullName evidence="2">ATP-grasp domain-containing protein</fullName>
    </recommendedName>
</protein>
<evidence type="ECO:0000313" key="4">
    <source>
        <dbReference type="EMBL" id="QXV92318.1"/>
    </source>
</evidence>
<dbReference type="Pfam" id="PF18604">
    <property type="entry name" value="PreAtp-grasp"/>
    <property type="match status" value="1"/>
</dbReference>
<accession>A0A8F7PYH1</accession>
<dbReference type="EMBL" id="MZ502218">
    <property type="protein sequence ID" value="QXV92049.1"/>
    <property type="molecule type" value="Genomic_DNA"/>
</dbReference>
<geneLocation type="plasmid" evidence="4">
    <name>pPZG101</name>
</geneLocation>
<evidence type="ECO:0000256" key="1">
    <source>
        <dbReference type="PROSITE-ProRule" id="PRU00409"/>
    </source>
</evidence>
<keyword evidence="1" id="KW-0067">ATP-binding</keyword>
<keyword evidence="1" id="KW-0547">Nucleotide-binding</keyword>
<proteinExistence type="predicted"/>
<dbReference type="OMA" id="IGNSRTW"/>
<dbReference type="GO" id="GO:0046872">
    <property type="term" value="F:metal ion binding"/>
    <property type="evidence" value="ECO:0007669"/>
    <property type="project" value="InterPro"/>
</dbReference>
<name>A0A8F7PYH1_STRRM</name>
<dbReference type="PROSITE" id="PS50975">
    <property type="entry name" value="ATP_GRASP"/>
    <property type="match status" value="1"/>
</dbReference>
<dbReference type="Gene3D" id="3.30.470.20">
    <property type="entry name" value="ATP-grasp fold, B domain"/>
    <property type="match status" value="1"/>
</dbReference>
<keyword evidence="3" id="KW-0614">Plasmid</keyword>